<dbReference type="InterPro" id="IPR047951">
    <property type="entry name" value="Transpos_ISL3"/>
</dbReference>
<evidence type="ECO:0000259" key="2">
    <source>
        <dbReference type="Pfam" id="PF01610"/>
    </source>
</evidence>
<organism evidence="3">
    <name type="scientific">Singulisphaera sp. Ch08</name>
    <dbReference type="NCBI Taxonomy" id="3120278"/>
    <lineage>
        <taxon>Bacteria</taxon>
        <taxon>Pseudomonadati</taxon>
        <taxon>Planctomycetota</taxon>
        <taxon>Planctomycetia</taxon>
        <taxon>Isosphaerales</taxon>
        <taxon>Isosphaeraceae</taxon>
        <taxon>Singulisphaera</taxon>
    </lineage>
</organism>
<dbReference type="AlphaFoldDB" id="A0AAU7CIT3"/>
<dbReference type="EMBL" id="CP155447">
    <property type="protein sequence ID" value="XBH05422.1"/>
    <property type="molecule type" value="Genomic_DNA"/>
</dbReference>
<sequence length="199" mass="22600">MATDGPHREWIDACIAEERINASELHDELASRGVRLSYVTVQRYLTRRLARAGKTRPRVNATKPKPTPPPSPRQLSFDWSRRPEKRTVETQTRLNAIRTVSPDLTTALDLADEFTALIRKRSTGTLKEWLSRAEISPFPEVCRFAEGIRRDESAVNVAVTTPWSNGPVEDHVNRLKTIKRQMYGRAGFALLKARVVNRA</sequence>
<dbReference type="PANTHER" id="PTHR33498:SF1">
    <property type="entry name" value="TRANSPOSASE FOR INSERTION SEQUENCE ELEMENT IS1557"/>
    <property type="match status" value="1"/>
</dbReference>
<name>A0AAU7CIT3_9BACT</name>
<dbReference type="PANTHER" id="PTHR33498">
    <property type="entry name" value="TRANSPOSASE FOR INSERTION SEQUENCE ELEMENT IS1557"/>
    <property type="match status" value="1"/>
</dbReference>
<evidence type="ECO:0000256" key="1">
    <source>
        <dbReference type="SAM" id="MobiDB-lite"/>
    </source>
</evidence>
<dbReference type="InterPro" id="IPR002560">
    <property type="entry name" value="Transposase_DDE"/>
</dbReference>
<evidence type="ECO:0000313" key="3">
    <source>
        <dbReference type="EMBL" id="XBH05422.1"/>
    </source>
</evidence>
<feature type="domain" description="Transposase IS204/IS1001/IS1096/IS1165 DDE" evidence="2">
    <location>
        <begin position="79"/>
        <end position="194"/>
    </location>
</feature>
<dbReference type="Pfam" id="PF01610">
    <property type="entry name" value="DDE_Tnp_ISL3"/>
    <property type="match status" value="1"/>
</dbReference>
<feature type="region of interest" description="Disordered" evidence="1">
    <location>
        <begin position="52"/>
        <end position="88"/>
    </location>
</feature>
<accession>A0AAU7CIT3</accession>
<proteinExistence type="predicted"/>
<protein>
    <submittedName>
        <fullName evidence="3">Transposase</fullName>
    </submittedName>
</protein>
<dbReference type="RefSeq" id="WP_406698241.1">
    <property type="nucleotide sequence ID" value="NZ_CP155447.1"/>
</dbReference>
<feature type="compositionally biased region" description="Basic and acidic residues" evidence="1">
    <location>
        <begin position="79"/>
        <end position="88"/>
    </location>
</feature>
<gene>
    <name evidence="3" type="ORF">V5E97_05230</name>
</gene>
<reference evidence="3" key="1">
    <citation type="submission" date="2024-05" db="EMBL/GenBank/DDBJ databases">
        <title>Planctomycetes of the genus Singulisphaera possess chitinolytic capabilities.</title>
        <authorList>
            <person name="Ivanova A."/>
        </authorList>
    </citation>
    <scope>NUCLEOTIDE SEQUENCE</scope>
    <source>
        <strain evidence="3">Ch08T</strain>
    </source>
</reference>